<keyword evidence="8" id="KW-1185">Reference proteome</keyword>
<dbReference type="EMBL" id="CP030840">
    <property type="protein sequence ID" value="AXC15909.1"/>
    <property type="molecule type" value="Genomic_DNA"/>
</dbReference>
<evidence type="ECO:0000256" key="2">
    <source>
        <dbReference type="ARBA" id="ARBA00022723"/>
    </source>
</evidence>
<reference evidence="7 8" key="1">
    <citation type="journal article" date="2018" name="Front. Microbiol.">
        <title>Hydrolytic Capabilities as a Key to Environmental Success: Chitinolytic and Cellulolytic Acidobacteria From Acidic Sub-arctic Soils and Boreal Peatlands.</title>
        <authorList>
            <person name="Belova S.E."/>
            <person name="Ravin N.V."/>
            <person name="Pankratov T.A."/>
            <person name="Rakitin A.L."/>
            <person name="Ivanova A.A."/>
            <person name="Beletsky A.V."/>
            <person name="Mardanov A.V."/>
            <person name="Sinninghe Damste J.S."/>
            <person name="Dedysh S.N."/>
        </authorList>
    </citation>
    <scope>NUCLEOTIDE SEQUENCE [LARGE SCALE GENOMIC DNA]</scope>
    <source>
        <strain evidence="7 8">SBC82</strain>
    </source>
</reference>
<feature type="signal peptide" evidence="5">
    <location>
        <begin position="1"/>
        <end position="19"/>
    </location>
</feature>
<sequence>MKVLVVLAPILLFGSMALGDDKPAPFQVPADLVGKTNPVKPTPEGLAHAKKMWGYDCAICHGPGGEGKGDLTSSMKTPIKNFTDPAALQAMSDGELYYIIKAGKGEMPPEGDRAKPDDLWNMVALVRSYAKK</sequence>
<evidence type="ECO:0000256" key="5">
    <source>
        <dbReference type="SAM" id="SignalP"/>
    </source>
</evidence>
<evidence type="ECO:0000313" key="7">
    <source>
        <dbReference type="EMBL" id="AXC15909.1"/>
    </source>
</evidence>
<evidence type="ECO:0000256" key="1">
    <source>
        <dbReference type="ARBA" id="ARBA00022617"/>
    </source>
</evidence>
<evidence type="ECO:0000313" key="8">
    <source>
        <dbReference type="Proteomes" id="UP000253606"/>
    </source>
</evidence>
<feature type="domain" description="Cytochrome c" evidence="6">
    <location>
        <begin position="44"/>
        <end position="130"/>
    </location>
</feature>
<dbReference type="RefSeq" id="WP_114210493.1">
    <property type="nucleotide sequence ID" value="NZ_CP030840.1"/>
</dbReference>
<accession>A0A2Z5GA57</accession>
<feature type="chain" id="PRO_5016371026" description="Cytochrome c domain-containing protein" evidence="5">
    <location>
        <begin position="20"/>
        <end position="132"/>
    </location>
</feature>
<dbReference type="GO" id="GO:0020037">
    <property type="term" value="F:heme binding"/>
    <property type="evidence" value="ECO:0007669"/>
    <property type="project" value="InterPro"/>
</dbReference>
<keyword evidence="3 4" id="KW-0408">Iron</keyword>
<keyword evidence="1 4" id="KW-0349">Heme</keyword>
<dbReference type="InterPro" id="IPR036909">
    <property type="entry name" value="Cyt_c-like_dom_sf"/>
</dbReference>
<evidence type="ECO:0000259" key="6">
    <source>
        <dbReference type="PROSITE" id="PS51007"/>
    </source>
</evidence>
<name>A0A2Z5GA57_9BACT</name>
<keyword evidence="2 4" id="KW-0479">Metal-binding</keyword>
<dbReference type="PROSITE" id="PS51007">
    <property type="entry name" value="CYTC"/>
    <property type="match status" value="1"/>
</dbReference>
<proteinExistence type="predicted"/>
<evidence type="ECO:0000256" key="4">
    <source>
        <dbReference type="PROSITE-ProRule" id="PRU00433"/>
    </source>
</evidence>
<organism evidence="7 8">
    <name type="scientific">Acidisarcina polymorpha</name>
    <dbReference type="NCBI Taxonomy" id="2211140"/>
    <lineage>
        <taxon>Bacteria</taxon>
        <taxon>Pseudomonadati</taxon>
        <taxon>Acidobacteriota</taxon>
        <taxon>Terriglobia</taxon>
        <taxon>Terriglobales</taxon>
        <taxon>Acidobacteriaceae</taxon>
        <taxon>Acidisarcina</taxon>
    </lineage>
</organism>
<gene>
    <name evidence="7" type="ORF">ACPOL_6697</name>
</gene>
<dbReference type="OrthoDB" id="9779283at2"/>
<dbReference type="Gene3D" id="1.10.760.10">
    <property type="entry name" value="Cytochrome c-like domain"/>
    <property type="match status" value="1"/>
</dbReference>
<dbReference type="InterPro" id="IPR009056">
    <property type="entry name" value="Cyt_c-like_dom"/>
</dbReference>
<dbReference type="KEGG" id="abas:ACPOL_6697"/>
<evidence type="ECO:0000256" key="3">
    <source>
        <dbReference type="ARBA" id="ARBA00023004"/>
    </source>
</evidence>
<keyword evidence="5" id="KW-0732">Signal</keyword>
<protein>
    <recommendedName>
        <fullName evidence="6">Cytochrome c domain-containing protein</fullName>
    </recommendedName>
</protein>
<dbReference type="Proteomes" id="UP000253606">
    <property type="component" value="Chromosome"/>
</dbReference>
<dbReference type="GO" id="GO:0046872">
    <property type="term" value="F:metal ion binding"/>
    <property type="evidence" value="ECO:0007669"/>
    <property type="project" value="UniProtKB-KW"/>
</dbReference>
<dbReference type="GO" id="GO:0009055">
    <property type="term" value="F:electron transfer activity"/>
    <property type="evidence" value="ECO:0007669"/>
    <property type="project" value="InterPro"/>
</dbReference>
<dbReference type="AlphaFoldDB" id="A0A2Z5GA57"/>
<dbReference type="SUPFAM" id="SSF46626">
    <property type="entry name" value="Cytochrome c"/>
    <property type="match status" value="1"/>
</dbReference>
<dbReference type="Pfam" id="PF13442">
    <property type="entry name" value="Cytochrome_CBB3"/>
    <property type="match status" value="1"/>
</dbReference>